<evidence type="ECO:0000313" key="2">
    <source>
        <dbReference type="Proteomes" id="UP001165740"/>
    </source>
</evidence>
<gene>
    <name evidence="3 4" type="primary">LOC106071873</name>
</gene>
<keyword evidence="2" id="KW-1185">Reference proteome</keyword>
<dbReference type="Proteomes" id="UP001165740">
    <property type="component" value="Chromosome 18"/>
</dbReference>
<feature type="coiled-coil region" evidence="1">
    <location>
        <begin position="9"/>
        <end position="39"/>
    </location>
</feature>
<dbReference type="GeneID" id="106071873"/>
<dbReference type="RefSeq" id="XP_055872825.1">
    <property type="nucleotide sequence ID" value="XM_056016850.1"/>
</dbReference>
<organism evidence="2 3">
    <name type="scientific">Biomphalaria glabrata</name>
    <name type="common">Bloodfluke planorb</name>
    <name type="synonym">Freshwater snail</name>
    <dbReference type="NCBI Taxonomy" id="6526"/>
    <lineage>
        <taxon>Eukaryota</taxon>
        <taxon>Metazoa</taxon>
        <taxon>Spiralia</taxon>
        <taxon>Lophotrochozoa</taxon>
        <taxon>Mollusca</taxon>
        <taxon>Gastropoda</taxon>
        <taxon>Heterobranchia</taxon>
        <taxon>Euthyneura</taxon>
        <taxon>Panpulmonata</taxon>
        <taxon>Hygrophila</taxon>
        <taxon>Lymnaeoidea</taxon>
        <taxon>Planorbidae</taxon>
        <taxon>Biomphalaria</taxon>
    </lineage>
</organism>
<dbReference type="AlphaFoldDB" id="A0A9W2ZCN5"/>
<dbReference type="OrthoDB" id="6078726at2759"/>
<protein>
    <submittedName>
        <fullName evidence="3 4">Tubulin glycylase 3C-like isoform X1</fullName>
    </submittedName>
</protein>
<reference evidence="3 4" key="1">
    <citation type="submission" date="2025-04" db="UniProtKB">
        <authorList>
            <consortium name="RefSeq"/>
        </authorList>
    </citation>
    <scope>IDENTIFICATION</scope>
</reference>
<evidence type="ECO:0000256" key="1">
    <source>
        <dbReference type="SAM" id="Coils"/>
    </source>
</evidence>
<dbReference type="RefSeq" id="XP_055872827.1">
    <property type="nucleotide sequence ID" value="XM_056016852.1"/>
</dbReference>
<proteinExistence type="predicted"/>
<keyword evidence="1" id="KW-0175">Coiled coil</keyword>
<evidence type="ECO:0000313" key="4">
    <source>
        <dbReference type="RefSeq" id="XP_055872827.1"/>
    </source>
</evidence>
<feature type="coiled-coil region" evidence="1">
    <location>
        <begin position="176"/>
        <end position="247"/>
    </location>
</feature>
<sequence>MSDSELWMENNLLKKMILLENKMDELEKKERSRKTMAELEDSLKQFVVDQIMKVKEQLPTIVSEQNKQSQDIKEIKCAVNHLQTAFSDNSKLKYLLPFERGHLKFKDKPSTETEEVCNNRTEVLQTHLAKENVKFLNFKSELEKVKSQNEKIMSCLKLCESPEDDLSQNPKGKHVIAEHSIKIKNLEKALEHCNKNLKSEIEKLFQRSDKRLNKTKKELKKTIVEEKKVLSEQIKILEDDVNNTFEKFEVEIQQLQPQMDVTNQVEKLSFGLDSLCYQLSDLEVKMTELQMDFVRLKNFQDSLGISLSGTQTFSNKEVITVMMDIGSKYEVMKALLIQRVDKLEHLRQQLAKCNNSVQKREELEKKLVHLTACVENLQLFILAQDKPREDLCLQDFDKYWPKSPSMFDFSQLNLEHIIPRSE</sequence>
<accession>A0A9W2ZCN5</accession>
<evidence type="ECO:0000313" key="3">
    <source>
        <dbReference type="RefSeq" id="XP_055872825.1"/>
    </source>
</evidence>
<name>A0A9W2ZCN5_BIOGL</name>